<dbReference type="AlphaFoldDB" id="A0AA89AH77"/>
<evidence type="ECO:0000313" key="12">
    <source>
        <dbReference type="Proteomes" id="UP001188597"/>
    </source>
</evidence>
<keyword evidence="6" id="KW-0833">Ubl conjugation pathway</keyword>
<dbReference type="EC" id="2.3.2.27" evidence="2"/>
<keyword evidence="4" id="KW-0479">Metal-binding</keyword>
<feature type="compositionally biased region" description="Low complexity" evidence="9">
    <location>
        <begin position="183"/>
        <end position="196"/>
    </location>
</feature>
<feature type="compositionally biased region" description="Polar residues" evidence="9">
    <location>
        <begin position="271"/>
        <end position="304"/>
    </location>
</feature>
<feature type="domain" description="RING-type" evidence="10">
    <location>
        <begin position="445"/>
        <end position="487"/>
    </location>
</feature>
<evidence type="ECO:0000313" key="11">
    <source>
        <dbReference type="EMBL" id="KAK3002188.1"/>
    </source>
</evidence>
<reference evidence="11" key="1">
    <citation type="submission" date="2022-12" db="EMBL/GenBank/DDBJ databases">
        <title>Draft genome assemblies for two species of Escallonia (Escalloniales).</title>
        <authorList>
            <person name="Chanderbali A."/>
            <person name="Dervinis C."/>
            <person name="Anghel I."/>
            <person name="Soltis D."/>
            <person name="Soltis P."/>
            <person name="Zapata F."/>
        </authorList>
    </citation>
    <scope>NUCLEOTIDE SEQUENCE</scope>
    <source>
        <strain evidence="11">UCBG64.0493</strain>
        <tissue evidence="11">Leaf</tissue>
    </source>
</reference>
<evidence type="ECO:0000256" key="6">
    <source>
        <dbReference type="ARBA" id="ARBA00022786"/>
    </source>
</evidence>
<evidence type="ECO:0000256" key="7">
    <source>
        <dbReference type="ARBA" id="ARBA00022833"/>
    </source>
</evidence>
<dbReference type="Pfam" id="PF13639">
    <property type="entry name" value="zf-RING_2"/>
    <property type="match status" value="1"/>
</dbReference>
<dbReference type="PANTHER" id="PTHR22937">
    <property type="entry name" value="E3 UBIQUITIN-PROTEIN LIGASE RNF165"/>
    <property type="match status" value="1"/>
</dbReference>
<sequence>MSTDGAHIFSHWNPSARSNSYSSLSHNVDMPHYQPEASGLSRDPYLHPSTPGSFSMVAENYGHLASSSNHAGQTFHGVEEGFFEHTMGSGRGPYKRKSPGVPAVRERGSTSRYHDASSSNVSMSSDLWQEKPNGDFHHTPWEHPGITPGYRGNSLSIGGESTIRNVRSRAAFDLETDLARTHLSSSSSHHSHSRSQPSDHSRSVDLLSQNSNASTQEWNPTLISPASHGKNVVSNTNAFSHETNHFNGSSSHSASLEIGHYNNDIIGSRTPAPQSLQGTSTQPARGLRSSYSQRSAPTFGASTSNLRLGHAPVSDEGFHMVTESYSSRHRRPFSNIGWRNSDRNARSRVYSERYRALADEAAFRDRLGPEGLVIVDRSAWYGTRNMYDHHREMRLDVDDMSYEELLALGERIGNVSTGLSEDLISKCLMKSIYCSSDQIQEDGSCVICLEEYKNMDDVGMLKACRHDFHVSCITKWLSMKKICPICKACALADKQQDN</sequence>
<keyword evidence="3" id="KW-0808">Transferase</keyword>
<evidence type="ECO:0000256" key="3">
    <source>
        <dbReference type="ARBA" id="ARBA00022679"/>
    </source>
</evidence>
<dbReference type="InterPro" id="IPR013083">
    <property type="entry name" value="Znf_RING/FYVE/PHD"/>
</dbReference>
<evidence type="ECO:0000256" key="5">
    <source>
        <dbReference type="ARBA" id="ARBA00022771"/>
    </source>
</evidence>
<gene>
    <name evidence="11" type="ORF">RJ639_022490</name>
</gene>
<accession>A0AA89AH77</accession>
<protein>
    <recommendedName>
        <fullName evidence="2">RING-type E3 ubiquitin transferase</fullName>
        <ecNumber evidence="2">2.3.2.27</ecNumber>
    </recommendedName>
</protein>
<dbReference type="SMART" id="SM00184">
    <property type="entry name" value="RING"/>
    <property type="match status" value="1"/>
</dbReference>
<dbReference type="SUPFAM" id="SSF57850">
    <property type="entry name" value="RING/U-box"/>
    <property type="match status" value="1"/>
</dbReference>
<keyword evidence="7" id="KW-0862">Zinc</keyword>
<dbReference type="FunFam" id="3.30.40.10:FF:000538">
    <property type="entry name" value="E3 ubiquitin-protein ligase MBR2 isoform A"/>
    <property type="match status" value="1"/>
</dbReference>
<keyword evidence="5 8" id="KW-0863">Zinc-finger</keyword>
<keyword evidence="12" id="KW-1185">Reference proteome</keyword>
<feature type="compositionally biased region" description="Basic and acidic residues" evidence="9">
    <location>
        <begin position="104"/>
        <end position="115"/>
    </location>
</feature>
<evidence type="ECO:0000259" key="10">
    <source>
        <dbReference type="PROSITE" id="PS50089"/>
    </source>
</evidence>
<proteinExistence type="predicted"/>
<name>A0AA89AH77_9ASTE</name>
<feature type="compositionally biased region" description="Basic and acidic residues" evidence="9">
    <location>
        <begin position="128"/>
        <end position="141"/>
    </location>
</feature>
<dbReference type="InterPro" id="IPR001841">
    <property type="entry name" value="Znf_RING"/>
</dbReference>
<evidence type="ECO:0000256" key="8">
    <source>
        <dbReference type="PROSITE-ProRule" id="PRU00175"/>
    </source>
</evidence>
<dbReference type="GO" id="GO:0061630">
    <property type="term" value="F:ubiquitin protein ligase activity"/>
    <property type="evidence" value="ECO:0007669"/>
    <property type="project" value="UniProtKB-EC"/>
</dbReference>
<comment type="catalytic activity">
    <reaction evidence="1">
        <text>S-ubiquitinyl-[E2 ubiquitin-conjugating enzyme]-L-cysteine + [acceptor protein]-L-lysine = [E2 ubiquitin-conjugating enzyme]-L-cysteine + N(6)-ubiquitinyl-[acceptor protein]-L-lysine.</text>
        <dbReference type="EC" id="2.3.2.27"/>
    </reaction>
</comment>
<comment type="caution">
    <text evidence="11">The sequence shown here is derived from an EMBL/GenBank/DDBJ whole genome shotgun (WGS) entry which is preliminary data.</text>
</comment>
<feature type="region of interest" description="Disordered" evidence="9">
    <location>
        <begin position="86"/>
        <end position="147"/>
    </location>
</feature>
<dbReference type="Gene3D" id="3.30.40.10">
    <property type="entry name" value="Zinc/RING finger domain, C3HC4 (zinc finger)"/>
    <property type="match status" value="1"/>
</dbReference>
<evidence type="ECO:0000256" key="9">
    <source>
        <dbReference type="SAM" id="MobiDB-lite"/>
    </source>
</evidence>
<dbReference type="PANTHER" id="PTHR22937:SF174">
    <property type="entry name" value="RING-TYPE E3 UBIQUITIN TRANSFERASE"/>
    <property type="match status" value="1"/>
</dbReference>
<feature type="region of interest" description="Disordered" evidence="9">
    <location>
        <begin position="183"/>
        <end position="206"/>
    </location>
</feature>
<dbReference type="EMBL" id="JAVXUP010002639">
    <property type="protein sequence ID" value="KAK3002188.1"/>
    <property type="molecule type" value="Genomic_DNA"/>
</dbReference>
<dbReference type="InterPro" id="IPR045191">
    <property type="entry name" value="MBR1/2-like"/>
</dbReference>
<dbReference type="CDD" id="cd16469">
    <property type="entry name" value="RING-H2_RNF24-like"/>
    <property type="match status" value="1"/>
</dbReference>
<organism evidence="11 12">
    <name type="scientific">Escallonia herrerae</name>
    <dbReference type="NCBI Taxonomy" id="1293975"/>
    <lineage>
        <taxon>Eukaryota</taxon>
        <taxon>Viridiplantae</taxon>
        <taxon>Streptophyta</taxon>
        <taxon>Embryophyta</taxon>
        <taxon>Tracheophyta</taxon>
        <taxon>Spermatophyta</taxon>
        <taxon>Magnoliopsida</taxon>
        <taxon>eudicotyledons</taxon>
        <taxon>Gunneridae</taxon>
        <taxon>Pentapetalae</taxon>
        <taxon>asterids</taxon>
        <taxon>campanulids</taxon>
        <taxon>Escalloniales</taxon>
        <taxon>Escalloniaceae</taxon>
        <taxon>Escallonia</taxon>
    </lineage>
</organism>
<evidence type="ECO:0000256" key="1">
    <source>
        <dbReference type="ARBA" id="ARBA00000900"/>
    </source>
</evidence>
<feature type="region of interest" description="Disordered" evidence="9">
    <location>
        <begin position="264"/>
        <end position="304"/>
    </location>
</feature>
<dbReference type="PROSITE" id="PS50089">
    <property type="entry name" value="ZF_RING_2"/>
    <property type="match status" value="1"/>
</dbReference>
<dbReference type="Proteomes" id="UP001188597">
    <property type="component" value="Unassembled WGS sequence"/>
</dbReference>
<evidence type="ECO:0000256" key="4">
    <source>
        <dbReference type="ARBA" id="ARBA00022723"/>
    </source>
</evidence>
<dbReference type="GO" id="GO:0008270">
    <property type="term" value="F:zinc ion binding"/>
    <property type="evidence" value="ECO:0007669"/>
    <property type="project" value="UniProtKB-KW"/>
</dbReference>
<evidence type="ECO:0000256" key="2">
    <source>
        <dbReference type="ARBA" id="ARBA00012483"/>
    </source>
</evidence>